<evidence type="ECO:0000256" key="1">
    <source>
        <dbReference type="SAM" id="Phobius"/>
    </source>
</evidence>
<keyword evidence="1" id="KW-0812">Transmembrane</keyword>
<keyword evidence="1" id="KW-0472">Membrane</keyword>
<dbReference type="Proteomes" id="UP000231407">
    <property type="component" value="Unassembled WGS sequence"/>
</dbReference>
<feature type="transmembrane region" description="Helical" evidence="1">
    <location>
        <begin position="316"/>
        <end position="333"/>
    </location>
</feature>
<evidence type="ECO:0000313" key="2">
    <source>
        <dbReference type="EMBL" id="PIU73621.1"/>
    </source>
</evidence>
<proteinExistence type="predicted"/>
<protein>
    <submittedName>
        <fullName evidence="2">Uncharacterized protein</fullName>
    </submittedName>
</protein>
<feature type="transmembrane region" description="Helical" evidence="1">
    <location>
        <begin position="248"/>
        <end position="266"/>
    </location>
</feature>
<comment type="caution">
    <text evidence="2">The sequence shown here is derived from an EMBL/GenBank/DDBJ whole genome shotgun (WGS) entry which is preliminary data.</text>
</comment>
<name>A0A2M7ASM9_9BACT</name>
<dbReference type="AlphaFoldDB" id="A0A2M7ASM9"/>
<feature type="transmembrane region" description="Helical" evidence="1">
    <location>
        <begin position="100"/>
        <end position="117"/>
    </location>
</feature>
<reference evidence="3" key="1">
    <citation type="submission" date="2017-09" db="EMBL/GenBank/DDBJ databases">
        <title>Depth-based differentiation of microbial function through sediment-hosted aquifers and enrichment of novel symbionts in the deep terrestrial subsurface.</title>
        <authorList>
            <person name="Probst A.J."/>
            <person name="Ladd B."/>
            <person name="Jarett J.K."/>
            <person name="Geller-Mcgrath D.E."/>
            <person name="Sieber C.M.K."/>
            <person name="Emerson J.B."/>
            <person name="Anantharaman K."/>
            <person name="Thomas B.C."/>
            <person name="Malmstrom R."/>
            <person name="Stieglmeier M."/>
            <person name="Klingl A."/>
            <person name="Woyke T."/>
            <person name="Ryan C.M."/>
            <person name="Banfield J.F."/>
        </authorList>
    </citation>
    <scope>NUCLEOTIDE SEQUENCE [LARGE SCALE GENOMIC DNA]</scope>
</reference>
<keyword evidence="1" id="KW-1133">Transmembrane helix</keyword>
<feature type="transmembrane region" description="Helical" evidence="1">
    <location>
        <begin position="66"/>
        <end position="88"/>
    </location>
</feature>
<dbReference type="EMBL" id="PEWA01000016">
    <property type="protein sequence ID" value="PIU73621.1"/>
    <property type="molecule type" value="Genomic_DNA"/>
</dbReference>
<feature type="transmembrane region" description="Helical" evidence="1">
    <location>
        <begin position="192"/>
        <end position="212"/>
    </location>
</feature>
<accession>A0A2M7ASM9</accession>
<evidence type="ECO:0000313" key="3">
    <source>
        <dbReference type="Proteomes" id="UP000231407"/>
    </source>
</evidence>
<feature type="transmembrane region" description="Helical" evidence="1">
    <location>
        <begin position="148"/>
        <end position="180"/>
    </location>
</feature>
<organism evidence="2 3">
    <name type="scientific">Candidatus Shapirobacteria bacterium CG06_land_8_20_14_3_00_40_12</name>
    <dbReference type="NCBI Taxonomy" id="1974881"/>
    <lineage>
        <taxon>Bacteria</taxon>
        <taxon>Candidatus Shapironibacteriota</taxon>
    </lineage>
</organism>
<gene>
    <name evidence="2" type="ORF">COS78_01360</name>
</gene>
<feature type="transmembrane region" description="Helical" evidence="1">
    <location>
        <begin position="275"/>
        <end position="296"/>
    </location>
</feature>
<sequence>MFWYSWLLFFLLRLPSLFEPYWYGDEGVYLSLGQGINHGLTLYSQIHDNKPPLLYYLASLSSNLPAGWQVLGFRLLLLLWMIPTIYIFYLLSQKFLSKSLSRYSVLVFIIFSSIPLIEGNIANAEIFMLLPTLAALLLFYQPLHSLKFLFYIGLLLGLAFTLKVPVAIEFFFLLCWSIFVTDKFNLKKIKDYIVFIFAFSLPIFLFYLYFVIQKAGPQFLFAALLQNFGYLGSWATGTHSASASSGGIIWRLVLMFLLWVFLFVLFKKKLLDKKLFFLSAWFMATLFGVLLSGRPYPHYLIQLLPPLLLLLFSFRRNFYLSLFIFILLGVSIVKYKFYFYRTFPYYLNFAKYIFKIESLFQYRQYFGANVNDVYQLSNTIKSKTAPGSFIFVWGDEPYLYPLASRLPSTKYVVAYHVLDFNGYDLVMSELTAKFPQAIIYNSSMNRPFPKLDLFLKDYYFLEDQIGPYYLFLPRQ</sequence>